<evidence type="ECO:0000256" key="4">
    <source>
        <dbReference type="ARBA" id="ARBA00022723"/>
    </source>
</evidence>
<dbReference type="InterPro" id="IPR000092">
    <property type="entry name" value="Polyprenyl_synt"/>
</dbReference>
<evidence type="ECO:0000313" key="8">
    <source>
        <dbReference type="EMBL" id="WBW50595.1"/>
    </source>
</evidence>
<name>A0ABY7QWF0_9FIRM</name>
<organism evidence="8 9">
    <name type="scientific">Peptoniphilus equinus</name>
    <dbReference type="NCBI Taxonomy" id="3016343"/>
    <lineage>
        <taxon>Bacteria</taxon>
        <taxon>Bacillati</taxon>
        <taxon>Bacillota</taxon>
        <taxon>Tissierellia</taxon>
        <taxon>Tissierellales</taxon>
        <taxon>Peptoniphilaceae</taxon>
        <taxon>Peptoniphilus</taxon>
    </lineage>
</organism>
<keyword evidence="6" id="KW-0414">Isoprene biosynthesis</keyword>
<protein>
    <submittedName>
        <fullName evidence="8">Polyprenyl synthetase family protein</fullName>
    </submittedName>
</protein>
<comment type="cofactor">
    <cofactor evidence="1">
        <name>Mg(2+)</name>
        <dbReference type="ChEBI" id="CHEBI:18420"/>
    </cofactor>
</comment>
<evidence type="ECO:0000256" key="3">
    <source>
        <dbReference type="ARBA" id="ARBA00022679"/>
    </source>
</evidence>
<evidence type="ECO:0000256" key="6">
    <source>
        <dbReference type="ARBA" id="ARBA00023229"/>
    </source>
</evidence>
<dbReference type="InterPro" id="IPR008949">
    <property type="entry name" value="Isoprenoid_synthase_dom_sf"/>
</dbReference>
<dbReference type="RefSeq" id="WP_271192120.1">
    <property type="nucleotide sequence ID" value="NZ_CP115667.1"/>
</dbReference>
<dbReference type="SUPFAM" id="SSF48576">
    <property type="entry name" value="Terpenoid synthases"/>
    <property type="match status" value="1"/>
</dbReference>
<dbReference type="Pfam" id="PF00348">
    <property type="entry name" value="polyprenyl_synt"/>
    <property type="match status" value="1"/>
</dbReference>
<keyword evidence="5" id="KW-0460">Magnesium</keyword>
<dbReference type="CDD" id="cd00685">
    <property type="entry name" value="Trans_IPPS_HT"/>
    <property type="match status" value="1"/>
</dbReference>
<dbReference type="SFLD" id="SFLDG01017">
    <property type="entry name" value="Polyprenyl_Transferase_Like"/>
    <property type="match status" value="1"/>
</dbReference>
<evidence type="ECO:0000313" key="9">
    <source>
        <dbReference type="Proteomes" id="UP001210339"/>
    </source>
</evidence>
<accession>A0ABY7QWF0</accession>
<keyword evidence="3 7" id="KW-0808">Transferase</keyword>
<sequence length="282" mass="31456">MDYPFIDDVENYLFKNFTSIDEFQKKVYESMLYSLSSGGKRLRPILTILTFKAISDEDIAKVIPFAAAVELIHTYSLIHDDLPAMDNDDIRRGKPTNHKVYSEAMAILSGDGLLNMAAEVLSREIEKMDSIEAIQRGLHAMRYIFTCTGVHGMIGGQVIDLGYTDTMNREVCETMYKLKTAALIRGSVVSGAILAGANDTEIATFEEFANALGMAFQEQDDYIDAAQDQAHDNNTILNYITKEELSVAIEKHTNRALKALSTLSYDTSELEALTRKLVGREL</sequence>
<reference evidence="8 9" key="1">
    <citation type="submission" date="2023-01" db="EMBL/GenBank/DDBJ databases">
        <authorList>
            <person name="Lee S.H."/>
            <person name="Jung H.S."/>
            <person name="Yun J.U."/>
        </authorList>
    </citation>
    <scope>NUCLEOTIDE SEQUENCE [LARGE SCALE GENOMIC DNA]</scope>
    <source>
        <strain evidence="8 9">CBA3646</strain>
    </source>
</reference>
<gene>
    <name evidence="8" type="ORF">O6R05_03350</name>
</gene>
<dbReference type="PANTHER" id="PTHR43281">
    <property type="entry name" value="FARNESYL DIPHOSPHATE SYNTHASE"/>
    <property type="match status" value="1"/>
</dbReference>
<evidence type="ECO:0000256" key="7">
    <source>
        <dbReference type="RuleBase" id="RU004466"/>
    </source>
</evidence>
<comment type="similarity">
    <text evidence="2 7">Belongs to the FPP/GGPP synthase family.</text>
</comment>
<dbReference type="Gene3D" id="1.10.600.10">
    <property type="entry name" value="Farnesyl Diphosphate Synthase"/>
    <property type="match status" value="1"/>
</dbReference>
<keyword evidence="4" id="KW-0479">Metal-binding</keyword>
<dbReference type="Proteomes" id="UP001210339">
    <property type="component" value="Chromosome"/>
</dbReference>
<evidence type="ECO:0000256" key="2">
    <source>
        <dbReference type="ARBA" id="ARBA00006706"/>
    </source>
</evidence>
<dbReference type="SFLD" id="SFLDS00005">
    <property type="entry name" value="Isoprenoid_Synthase_Type_I"/>
    <property type="match status" value="1"/>
</dbReference>
<keyword evidence="9" id="KW-1185">Reference proteome</keyword>
<proteinExistence type="inferred from homology"/>
<dbReference type="EMBL" id="CP115667">
    <property type="protein sequence ID" value="WBW50595.1"/>
    <property type="molecule type" value="Genomic_DNA"/>
</dbReference>
<evidence type="ECO:0000256" key="1">
    <source>
        <dbReference type="ARBA" id="ARBA00001946"/>
    </source>
</evidence>
<dbReference type="PROSITE" id="PS00723">
    <property type="entry name" value="POLYPRENYL_SYNTHASE_1"/>
    <property type="match status" value="1"/>
</dbReference>
<dbReference type="PANTHER" id="PTHR43281:SF1">
    <property type="entry name" value="FARNESYL DIPHOSPHATE SYNTHASE"/>
    <property type="match status" value="1"/>
</dbReference>
<evidence type="ECO:0000256" key="5">
    <source>
        <dbReference type="ARBA" id="ARBA00022842"/>
    </source>
</evidence>
<dbReference type="InterPro" id="IPR033749">
    <property type="entry name" value="Polyprenyl_synt_CS"/>
</dbReference>